<dbReference type="InterPro" id="IPR041033">
    <property type="entry name" value="SpaA_PFL_dom_1"/>
</dbReference>
<proteinExistence type="inferred from homology"/>
<dbReference type="Gene3D" id="2.60.40.10">
    <property type="entry name" value="Immunoglobulins"/>
    <property type="match status" value="3"/>
</dbReference>
<evidence type="ECO:0000313" key="13">
    <source>
        <dbReference type="Proteomes" id="UP001589747"/>
    </source>
</evidence>
<keyword evidence="13" id="KW-1185">Reference proteome</keyword>
<evidence type="ECO:0000313" key="12">
    <source>
        <dbReference type="EMBL" id="MFB9325146.1"/>
    </source>
</evidence>
<dbReference type="SUPFAM" id="SSF49478">
    <property type="entry name" value="Cna protein B-type domain"/>
    <property type="match status" value="3"/>
</dbReference>
<evidence type="ECO:0000259" key="9">
    <source>
        <dbReference type="Pfam" id="PF05737"/>
    </source>
</evidence>
<feature type="compositionally biased region" description="Low complexity" evidence="7">
    <location>
        <begin position="1208"/>
        <end position="1256"/>
    </location>
</feature>
<dbReference type="NCBIfam" id="TIGR01167">
    <property type="entry name" value="LPXTG_anchor"/>
    <property type="match status" value="1"/>
</dbReference>
<comment type="subcellular location">
    <subcellularLocation>
        <location evidence="1">Secreted</location>
        <location evidence="1">Cell wall</location>
        <topology evidence="1">Peptidoglycan-anchor</topology>
    </subcellularLocation>
</comment>
<sequence>MRLRMLHSKIASALVFLMVVAQLTGSAGLLRHANAAEISGNIIKDAAITILDASGTPVTEAVYEQGAKVNLDFKWELPNGHGYKADDTFTFDIPESFKLYSDFTAPLVLEDGGDVGQFAVDASEHRIVMTFNDYIENYDNVKGTMQLKTEFDKQVIQGSVEQEIVIKIKDFERKFLLLFKPDTTSVIEKRGTPNGYNPTNITWAIDVNKVLKTVENAVVTDPVPAGLTLADAAGVEVYKLASQLDGTVTEGAKVAADEYTALVEDGVLKVSFKNAIDSAYRVKFTTPIADGAKASFVNTASFAGDNEESKSASATVTPSYGPSLGKQSTAYSAADQKLSWAVQFNYRGLTLPAGAELIDTIKKTQSYDATSVAVYPVTFDLTGKPTKGTALDPSAYTVVIDNAGATNNSLKLTFKNNISSAYRIEYDTFANERVEAKDKITNEVTWGTEKAGASRDIGQVILSKSIAAVDYQNQTLDWKIVVNGDSATMTNAKLTDWFTQGGMKIVPGSLSVKSQSGLADAAVNEATIDPASKDARLEVTFKPVINEPYIITYTTEYSQDWLAYDWRLASSNTAFPNKAALTWDEKATAGELSVTTTFTPNNATKGNGYKFGSYNPVDKTIAWTIGLNYNRKTLNEAVLEDTLEEGQKLIPASLELHEMVVPLNGEQVKGNPVPAEDYAVDYDETSGKLKLSFKKVIAEGYIVTFRTSADGLVLDSSITNTAQLKNGGTLESKNWTATVTIPHGGEYVSKNGAQDGWDLNWTVAINRGQSTVQQATVKDSASAGQIYVPDSFHVYETIIGANGSVSKASGELTKGTDYSIVITPKADGGETFELKFLKEIKTAYILAYTTTMITAEHGDKVSNDVEFTGENIKVGVTDTTKEIIIGLSSGSGTGSGDRGSLTVLKQDEETQAKLSGAAFALYRVSGSAKTFVKSLSTDADGKAVFRNLLSGSYILIETAAPTGYVLDAKEHPVALSAKAALEVVITNKKTPVTPPDPIEGSLTIAKKDAADNAIVLSGAVFELYSVAGNVRTPVATQTTGADGFAKFEKLPIGGYVAVEKTAPAGYELDGKDHPVTIAGAANVDLTVTNKKITVIPPVVIEGSLTIAKKDAADNAIVLSGAVFELYSVSGNVRTRVATQTTGADGKAKFEKLPLGSYVAVEKTAPAGYELDGKDHPVTIVGTTNVDLTVTNKKLPTPGPGPVDPGPTDPGSTSPGPTNPGTTDPGTTNPGPTNPGTVDPGTTDPGTTDPGTVNPGTKPTPKPIKPPVVSETTKQDEMIEGQVEVPLGGTAVVSKQPDHGTVKVNPDGTWVYKPDAGFVGKDRISIIVKDPDGNTEEIFIDITVDPIPLGNDEPNSAAKPVATLPKTGEGSHLPIQLAGLALIVVGFALFRVRVFRGRN</sequence>
<dbReference type="InterPro" id="IPR041171">
    <property type="entry name" value="SDR_Ig"/>
</dbReference>
<dbReference type="PANTHER" id="PTHR36108:SF13">
    <property type="entry name" value="COLOSSIN-B-RELATED"/>
    <property type="match status" value="1"/>
</dbReference>
<dbReference type="Pfam" id="PF05737">
    <property type="entry name" value="Collagen_bind"/>
    <property type="match status" value="4"/>
</dbReference>
<feature type="domain" description="Collagen binding" evidence="9">
    <location>
        <begin position="333"/>
        <end position="443"/>
    </location>
</feature>
<keyword evidence="8" id="KW-0472">Membrane</keyword>
<dbReference type="SUPFAM" id="SSF49401">
    <property type="entry name" value="Bacterial adhesins"/>
    <property type="match status" value="6"/>
</dbReference>
<dbReference type="EMBL" id="JBHMDO010000009">
    <property type="protein sequence ID" value="MFB9325146.1"/>
    <property type="molecule type" value="Genomic_DNA"/>
</dbReference>
<organism evidence="12 13">
    <name type="scientific">Paenibacillus aurantiacus</name>
    <dbReference type="NCBI Taxonomy" id="1936118"/>
    <lineage>
        <taxon>Bacteria</taxon>
        <taxon>Bacillati</taxon>
        <taxon>Bacillota</taxon>
        <taxon>Bacilli</taxon>
        <taxon>Bacillales</taxon>
        <taxon>Paenibacillaceae</taxon>
        <taxon>Paenibacillus</taxon>
    </lineage>
</organism>
<keyword evidence="4" id="KW-0964">Secreted</keyword>
<evidence type="ECO:0000256" key="4">
    <source>
        <dbReference type="ARBA" id="ARBA00022525"/>
    </source>
</evidence>
<comment type="similarity">
    <text evidence="2">Belongs to the serine-aspartate repeat-containing protein (SDr) family.</text>
</comment>
<dbReference type="InterPro" id="IPR011252">
    <property type="entry name" value="Fibrogen-bd_dom1"/>
</dbReference>
<gene>
    <name evidence="12" type="ORF">ACFFSY_04345</name>
</gene>
<feature type="domain" description="SpaA-like prealbumin fold" evidence="10">
    <location>
        <begin position="1102"/>
        <end position="1193"/>
    </location>
</feature>
<evidence type="ECO:0000256" key="1">
    <source>
        <dbReference type="ARBA" id="ARBA00004168"/>
    </source>
</evidence>
<dbReference type="InterPro" id="IPR008456">
    <property type="entry name" value="Collagen-bd_dom"/>
</dbReference>
<feature type="domain" description="SpaA-like prealbumin fold" evidence="10">
    <location>
        <begin position="899"/>
        <end position="989"/>
    </location>
</feature>
<accession>A0ABV5KIU5</accession>
<evidence type="ECO:0000256" key="7">
    <source>
        <dbReference type="SAM" id="MobiDB-lite"/>
    </source>
</evidence>
<dbReference type="InterPro" id="IPR008966">
    <property type="entry name" value="Adhesion_dom_sf"/>
</dbReference>
<evidence type="ECO:0000256" key="3">
    <source>
        <dbReference type="ARBA" id="ARBA00022512"/>
    </source>
</evidence>
<feature type="transmembrane region" description="Helical" evidence="8">
    <location>
        <begin position="1372"/>
        <end position="1391"/>
    </location>
</feature>
<dbReference type="Pfam" id="PF17963">
    <property type="entry name" value="Big_9"/>
    <property type="match status" value="1"/>
</dbReference>
<evidence type="ECO:0000256" key="5">
    <source>
        <dbReference type="ARBA" id="ARBA00022729"/>
    </source>
</evidence>
<reference evidence="12 13" key="1">
    <citation type="submission" date="2024-09" db="EMBL/GenBank/DDBJ databases">
        <authorList>
            <person name="Sun Q."/>
            <person name="Mori K."/>
        </authorList>
    </citation>
    <scope>NUCLEOTIDE SEQUENCE [LARGE SCALE GENOMIC DNA]</scope>
    <source>
        <strain evidence="12 13">TISTR 2452</strain>
    </source>
</reference>
<dbReference type="Gene3D" id="2.60.40.3440">
    <property type="match status" value="1"/>
</dbReference>
<keyword evidence="8" id="KW-1133">Transmembrane helix</keyword>
<dbReference type="Pfam" id="PF17802">
    <property type="entry name" value="SpaA"/>
    <property type="match status" value="3"/>
</dbReference>
<evidence type="ECO:0000256" key="8">
    <source>
        <dbReference type="SAM" id="Phobius"/>
    </source>
</evidence>
<keyword evidence="3" id="KW-0134">Cell wall</keyword>
<protein>
    <submittedName>
        <fullName evidence="12">Collagen binding domain-containing protein</fullName>
    </submittedName>
</protein>
<dbReference type="Gene3D" id="2.60.40.1280">
    <property type="match status" value="1"/>
</dbReference>
<feature type="region of interest" description="Disordered" evidence="7">
    <location>
        <begin position="1189"/>
        <end position="1273"/>
    </location>
</feature>
<dbReference type="Pfam" id="PF17961">
    <property type="entry name" value="Big_8"/>
    <property type="match status" value="1"/>
</dbReference>
<dbReference type="RefSeq" id="WP_377490421.1">
    <property type="nucleotide sequence ID" value="NZ_JBHMDO010000009.1"/>
</dbReference>
<feature type="domain" description="SDR-like Ig" evidence="11">
    <location>
        <begin position="64"/>
        <end position="159"/>
    </location>
</feature>
<evidence type="ECO:0000256" key="6">
    <source>
        <dbReference type="ARBA" id="ARBA00023088"/>
    </source>
</evidence>
<name>A0ABV5KIU5_9BACL</name>
<feature type="domain" description="Collagen binding" evidence="9">
    <location>
        <begin position="185"/>
        <end position="311"/>
    </location>
</feature>
<keyword evidence="8" id="KW-0812">Transmembrane</keyword>
<dbReference type="PANTHER" id="PTHR36108">
    <property type="entry name" value="COLOSSIN-B-RELATED"/>
    <property type="match status" value="1"/>
</dbReference>
<comment type="caution">
    <text evidence="12">The sequence shown here is derived from an EMBL/GenBank/DDBJ whole genome shotgun (WGS) entry which is preliminary data.</text>
</comment>
<keyword evidence="12" id="KW-0176">Collagen</keyword>
<feature type="domain" description="Collagen binding" evidence="9">
    <location>
        <begin position="608"/>
        <end position="729"/>
    </location>
</feature>
<evidence type="ECO:0000259" key="10">
    <source>
        <dbReference type="Pfam" id="PF17802"/>
    </source>
</evidence>
<feature type="domain" description="Collagen binding" evidence="9">
    <location>
        <begin position="747"/>
        <end position="873"/>
    </location>
</feature>
<dbReference type="Gene3D" id="2.60.40.740">
    <property type="match status" value="5"/>
</dbReference>
<dbReference type="Proteomes" id="UP001589747">
    <property type="component" value="Unassembled WGS sequence"/>
</dbReference>
<feature type="compositionally biased region" description="Pro residues" evidence="7">
    <location>
        <begin position="1196"/>
        <end position="1207"/>
    </location>
</feature>
<evidence type="ECO:0000256" key="2">
    <source>
        <dbReference type="ARBA" id="ARBA00007257"/>
    </source>
</evidence>
<feature type="domain" description="SpaA-like prealbumin fold" evidence="10">
    <location>
        <begin position="1000"/>
        <end position="1091"/>
    </location>
</feature>
<dbReference type="InterPro" id="IPR013783">
    <property type="entry name" value="Ig-like_fold"/>
</dbReference>
<keyword evidence="5" id="KW-0732">Signal</keyword>
<evidence type="ECO:0000259" key="11">
    <source>
        <dbReference type="Pfam" id="PF17961"/>
    </source>
</evidence>
<keyword evidence="6" id="KW-0572">Peptidoglycan-anchor</keyword>